<accession>A0A392MEC9</accession>
<evidence type="ECO:0000313" key="2">
    <source>
        <dbReference type="EMBL" id="MCH84634.1"/>
    </source>
</evidence>
<feature type="region of interest" description="Disordered" evidence="1">
    <location>
        <begin position="438"/>
        <end position="462"/>
    </location>
</feature>
<protein>
    <submittedName>
        <fullName evidence="2">DUF4283 domain protein</fullName>
    </submittedName>
</protein>
<gene>
    <name evidence="2" type="ORF">A2U01_0005466</name>
</gene>
<dbReference type="PANTHER" id="PTHR34427">
    <property type="entry name" value="DUF4283 DOMAIN PROTEIN"/>
    <property type="match status" value="1"/>
</dbReference>
<dbReference type="AlphaFoldDB" id="A0A392MEC9"/>
<comment type="caution">
    <text evidence="2">The sequence shown here is derived from an EMBL/GenBank/DDBJ whole genome shotgun (WGS) entry which is preliminary data.</text>
</comment>
<feature type="compositionally biased region" description="Polar residues" evidence="1">
    <location>
        <begin position="442"/>
        <end position="462"/>
    </location>
</feature>
<name>A0A392MEC9_9FABA</name>
<evidence type="ECO:0000313" key="3">
    <source>
        <dbReference type="Proteomes" id="UP000265520"/>
    </source>
</evidence>
<dbReference type="PANTHER" id="PTHR34427:SF5">
    <property type="entry name" value="DUF4283 DOMAIN-CONTAINING PROTEIN"/>
    <property type="match status" value="1"/>
</dbReference>
<sequence length="584" mass="67799">FVRFRGAEDVKLVEAKMKEVWFGTHKLWANVARFVKTDEGGRTKNRDKREERKTKMKEDVIVKASKTRQESRRVESISYAEAAGGKAEKIKEQDNQCRQKEKQKEWSGIIYESAEEDRSWAKKGLVGIVNHPEDVQMLQQKILDVGFSTIRIIPMGGRKVFIQPTEDEDLWAVIKDAEDYFNHWFVKIREWNTSEVSVDRVVWIRIFGTPVHAWKKDFFKKIVESFGEFLVLDWDTSQKRRLDFARVLIKTSYLSFINQLEKVKIDNLFFVIRVLEELEYNHGVRAPFKNQVSEFSEEEESNSQPWFEKHDEEDDRDANSQNMERESITHLMNGNITCGNNKALHSLDKGSKTLQGDKLQENNIENLQVDNLGQKQKPNSKEMMMDPIVTSKTHESLQPSLTHDLSVEELGAGGHVNHVTNEKEQDVPSFVEPIAYSRGDENAQQNQGTPTRSTGNENTQQNLDTQLRIAVEKEGDKSCRNCVDTRRRRRLFPKLKDLARIKSKQMKKKRKQKSKDVHAMEEVVHISSSSNQVNVSLGSSISGEVSEWRKWVILHDQPERVAEKVWEFGLRQLMILNIKEEQRG</sequence>
<feature type="region of interest" description="Disordered" evidence="1">
    <location>
        <begin position="292"/>
        <end position="321"/>
    </location>
</feature>
<keyword evidence="3" id="KW-1185">Reference proteome</keyword>
<evidence type="ECO:0000256" key="1">
    <source>
        <dbReference type="SAM" id="MobiDB-lite"/>
    </source>
</evidence>
<dbReference type="EMBL" id="LXQA010007135">
    <property type="protein sequence ID" value="MCH84634.1"/>
    <property type="molecule type" value="Genomic_DNA"/>
</dbReference>
<feature type="non-terminal residue" evidence="2">
    <location>
        <position position="1"/>
    </location>
</feature>
<reference evidence="2 3" key="1">
    <citation type="journal article" date="2018" name="Front. Plant Sci.">
        <title>Red Clover (Trifolium pratense) and Zigzag Clover (T. medium) - A Picture of Genomic Similarities and Differences.</title>
        <authorList>
            <person name="Dluhosova J."/>
            <person name="Istvanek J."/>
            <person name="Nedelnik J."/>
            <person name="Repkova J."/>
        </authorList>
    </citation>
    <scope>NUCLEOTIDE SEQUENCE [LARGE SCALE GENOMIC DNA]</scope>
    <source>
        <strain evidence="3">cv. 10/8</strain>
        <tissue evidence="2">Leaf</tissue>
    </source>
</reference>
<organism evidence="2 3">
    <name type="scientific">Trifolium medium</name>
    <dbReference type="NCBI Taxonomy" id="97028"/>
    <lineage>
        <taxon>Eukaryota</taxon>
        <taxon>Viridiplantae</taxon>
        <taxon>Streptophyta</taxon>
        <taxon>Embryophyta</taxon>
        <taxon>Tracheophyta</taxon>
        <taxon>Spermatophyta</taxon>
        <taxon>Magnoliopsida</taxon>
        <taxon>eudicotyledons</taxon>
        <taxon>Gunneridae</taxon>
        <taxon>Pentapetalae</taxon>
        <taxon>rosids</taxon>
        <taxon>fabids</taxon>
        <taxon>Fabales</taxon>
        <taxon>Fabaceae</taxon>
        <taxon>Papilionoideae</taxon>
        <taxon>50 kb inversion clade</taxon>
        <taxon>NPAAA clade</taxon>
        <taxon>Hologalegina</taxon>
        <taxon>IRL clade</taxon>
        <taxon>Trifolieae</taxon>
        <taxon>Trifolium</taxon>
    </lineage>
</organism>
<proteinExistence type="predicted"/>
<dbReference type="Proteomes" id="UP000265520">
    <property type="component" value="Unassembled WGS sequence"/>
</dbReference>